<dbReference type="Proteomes" id="UP001062846">
    <property type="component" value="Chromosome 4"/>
</dbReference>
<name>A0ACC0P2D7_RHOML</name>
<keyword evidence="2" id="KW-1185">Reference proteome</keyword>
<comment type="caution">
    <text evidence="1">The sequence shown here is derived from an EMBL/GenBank/DDBJ whole genome shotgun (WGS) entry which is preliminary data.</text>
</comment>
<protein>
    <submittedName>
        <fullName evidence="1">Uncharacterized protein</fullName>
    </submittedName>
</protein>
<proteinExistence type="predicted"/>
<reference evidence="1" key="1">
    <citation type="submission" date="2022-02" db="EMBL/GenBank/DDBJ databases">
        <title>Plant Genome Project.</title>
        <authorList>
            <person name="Zhang R.-G."/>
        </authorList>
    </citation>
    <scope>NUCLEOTIDE SEQUENCE</scope>
    <source>
        <strain evidence="1">AT1</strain>
    </source>
</reference>
<organism evidence="1 2">
    <name type="scientific">Rhododendron molle</name>
    <name type="common">Chinese azalea</name>
    <name type="synonym">Azalea mollis</name>
    <dbReference type="NCBI Taxonomy" id="49168"/>
    <lineage>
        <taxon>Eukaryota</taxon>
        <taxon>Viridiplantae</taxon>
        <taxon>Streptophyta</taxon>
        <taxon>Embryophyta</taxon>
        <taxon>Tracheophyta</taxon>
        <taxon>Spermatophyta</taxon>
        <taxon>Magnoliopsida</taxon>
        <taxon>eudicotyledons</taxon>
        <taxon>Gunneridae</taxon>
        <taxon>Pentapetalae</taxon>
        <taxon>asterids</taxon>
        <taxon>Ericales</taxon>
        <taxon>Ericaceae</taxon>
        <taxon>Ericoideae</taxon>
        <taxon>Rhodoreae</taxon>
        <taxon>Rhododendron</taxon>
    </lineage>
</organism>
<gene>
    <name evidence="1" type="ORF">RHMOL_Rhmol04G0200400</name>
</gene>
<evidence type="ECO:0000313" key="1">
    <source>
        <dbReference type="EMBL" id="KAI8559775.1"/>
    </source>
</evidence>
<evidence type="ECO:0000313" key="2">
    <source>
        <dbReference type="Proteomes" id="UP001062846"/>
    </source>
</evidence>
<dbReference type="EMBL" id="CM046391">
    <property type="protein sequence ID" value="KAI8559775.1"/>
    <property type="molecule type" value="Genomic_DNA"/>
</dbReference>
<accession>A0ACC0P2D7</accession>
<sequence length="86" mass="9391">MLTCRWSGTHGVERCRAKVLGEEQSGDSESGAIGVSFWLAEVLGRLRYTTVTWFARVLGPEATSALRFTHRLLHTGRAAGVHGASY</sequence>